<evidence type="ECO:0000256" key="4">
    <source>
        <dbReference type="ARBA" id="ARBA00005139"/>
    </source>
</evidence>
<dbReference type="InterPro" id="IPR054352">
    <property type="entry name" value="ACT_Aspartokinase"/>
</dbReference>
<organism evidence="21 22">
    <name type="scientific">Streptomyces crystallinus</name>
    <dbReference type="NCBI Taxonomy" id="68191"/>
    <lineage>
        <taxon>Bacteria</taxon>
        <taxon>Bacillati</taxon>
        <taxon>Actinomycetota</taxon>
        <taxon>Actinomycetes</taxon>
        <taxon>Kitasatosporales</taxon>
        <taxon>Streptomycetaceae</taxon>
        <taxon>Streptomyces</taxon>
    </lineage>
</organism>
<evidence type="ECO:0000313" key="21">
    <source>
        <dbReference type="EMBL" id="GAA0601455.1"/>
    </source>
</evidence>
<evidence type="ECO:0000256" key="13">
    <source>
        <dbReference type="ARBA" id="ARBA00022915"/>
    </source>
</evidence>
<dbReference type="InterPro" id="IPR045865">
    <property type="entry name" value="ACT-like_dom_sf"/>
</dbReference>
<evidence type="ECO:0000256" key="14">
    <source>
        <dbReference type="ARBA" id="ARBA00023154"/>
    </source>
</evidence>
<dbReference type="PANTHER" id="PTHR21499:SF3">
    <property type="entry name" value="ASPARTOKINASE"/>
    <property type="match status" value="1"/>
</dbReference>
<sequence>MAPSPHDPAGPGPDRTGPDRAGPERPDRRGPVVHKYGGSSLATIEQVRAVAQRVAAAHRTGRDVVVVVSARGKTTDRLLRLTESVGAPPAGRETDQLLATGESASAALLAMALHRTGVRAVSLVGAQTGILAAGAHGRGVIVAVDTEAIAEVLARGAVAVVAGFQGLTARRDVITLGRGGSDTTAVALAAELGAAHCEIYTDVDGVFTADPRMLPAASVLPAVDVDVMAEMSFAGAKVMHARAVELAALRKVDIHVKHSARPGPGTVIAAREETKADMLESATTVTGVVLDADVARVTLRFDAGDADAATDVFAFLARESLTVDMAALSEESTGVSIGITLHSDDVEPLRDYLARRPGPPGRPMESDRGITKLSLVGTGLLSRPDSTARMLRCLKSAAIAPSSVSTSQMRISVTVPDDDAVRAARVLHDEFGLAALNAGTGVTAPVPA</sequence>
<keyword evidence="8 17" id="KW-0028">Amino-acid biosynthesis</keyword>
<dbReference type="EMBL" id="BAAACA010000016">
    <property type="protein sequence ID" value="GAA0601455.1"/>
    <property type="molecule type" value="Genomic_DNA"/>
</dbReference>
<reference evidence="21 22" key="1">
    <citation type="journal article" date="2019" name="Int. J. Syst. Evol. Microbiol.">
        <title>The Global Catalogue of Microorganisms (GCM) 10K type strain sequencing project: providing services to taxonomists for standard genome sequencing and annotation.</title>
        <authorList>
            <consortium name="The Broad Institute Genomics Platform"/>
            <consortium name="The Broad Institute Genome Sequencing Center for Infectious Disease"/>
            <person name="Wu L."/>
            <person name="Ma J."/>
        </authorList>
    </citation>
    <scope>NUCLEOTIDE SEQUENCE [LARGE SCALE GENOMIC DNA]</scope>
    <source>
        <strain evidence="21 22">JCM 5067</strain>
    </source>
</reference>
<dbReference type="Gene3D" id="3.40.1160.10">
    <property type="entry name" value="Acetylglutamate kinase-like"/>
    <property type="match status" value="1"/>
</dbReference>
<dbReference type="InterPro" id="IPR018042">
    <property type="entry name" value="Aspartate_kinase_CS"/>
</dbReference>
<evidence type="ECO:0000256" key="7">
    <source>
        <dbReference type="ARBA" id="ARBA00016273"/>
    </source>
</evidence>
<feature type="domain" description="Aspartate/glutamate/uridylate kinase" evidence="19">
    <location>
        <begin position="32"/>
        <end position="257"/>
    </location>
</feature>
<accession>A0ABN1G0I4</accession>
<evidence type="ECO:0000256" key="8">
    <source>
        <dbReference type="ARBA" id="ARBA00022605"/>
    </source>
</evidence>
<feature type="region of interest" description="Disordered" evidence="18">
    <location>
        <begin position="1"/>
        <end position="35"/>
    </location>
</feature>
<evidence type="ECO:0000256" key="9">
    <source>
        <dbReference type="ARBA" id="ARBA00022679"/>
    </source>
</evidence>
<comment type="pathway">
    <text evidence="4 17">Amino-acid biosynthesis; L-threonine biosynthesis; L-threonine from L-aspartate: step 1/5.</text>
</comment>
<comment type="similarity">
    <text evidence="5 16">Belongs to the aspartokinase family.</text>
</comment>
<keyword evidence="14" id="KW-0457">Lysine biosynthesis</keyword>
<evidence type="ECO:0000256" key="6">
    <source>
        <dbReference type="ARBA" id="ARBA00013059"/>
    </source>
</evidence>
<proteinExistence type="inferred from homology"/>
<dbReference type="InterPro" id="IPR005260">
    <property type="entry name" value="Asp_kin_monofn"/>
</dbReference>
<comment type="pathway">
    <text evidence="2 17">Amino-acid biosynthesis; L-lysine biosynthesis via DAP pathway; (S)-tetrahydrodipicolinate from L-aspartate: step 1/4.</text>
</comment>
<feature type="compositionally biased region" description="Pro residues" evidence="18">
    <location>
        <begin position="1"/>
        <end position="11"/>
    </location>
</feature>
<keyword evidence="9 16" id="KW-0808">Transferase</keyword>
<dbReference type="RefSeq" id="WP_344074455.1">
    <property type="nucleotide sequence ID" value="NZ_BAAACA010000016.1"/>
</dbReference>
<evidence type="ECO:0000256" key="10">
    <source>
        <dbReference type="ARBA" id="ARBA00022741"/>
    </source>
</evidence>
<dbReference type="NCBIfam" id="TIGR00657">
    <property type="entry name" value="asp_kinases"/>
    <property type="match status" value="1"/>
</dbReference>
<feature type="compositionally biased region" description="Basic and acidic residues" evidence="18">
    <location>
        <begin position="16"/>
        <end position="30"/>
    </location>
</feature>
<keyword evidence="11 16" id="KW-0418">Kinase</keyword>
<evidence type="ECO:0000256" key="5">
    <source>
        <dbReference type="ARBA" id="ARBA00010122"/>
    </source>
</evidence>
<evidence type="ECO:0000256" key="15">
    <source>
        <dbReference type="ARBA" id="ARBA00047872"/>
    </source>
</evidence>
<evidence type="ECO:0000313" key="22">
    <source>
        <dbReference type="Proteomes" id="UP001500668"/>
    </source>
</evidence>
<keyword evidence="22" id="KW-1185">Reference proteome</keyword>
<feature type="domain" description="Aspartokinase ACT" evidence="20">
    <location>
        <begin position="373"/>
        <end position="431"/>
    </location>
</feature>
<keyword evidence="12" id="KW-0067">ATP-binding</keyword>
<dbReference type="Pfam" id="PF22468">
    <property type="entry name" value="ACT_9"/>
    <property type="match status" value="1"/>
</dbReference>
<comment type="catalytic activity">
    <reaction evidence="15 16">
        <text>L-aspartate + ATP = 4-phospho-L-aspartate + ADP</text>
        <dbReference type="Rhea" id="RHEA:23776"/>
        <dbReference type="ChEBI" id="CHEBI:29991"/>
        <dbReference type="ChEBI" id="CHEBI:30616"/>
        <dbReference type="ChEBI" id="CHEBI:57535"/>
        <dbReference type="ChEBI" id="CHEBI:456216"/>
        <dbReference type="EC" id="2.7.2.4"/>
    </reaction>
</comment>
<dbReference type="InterPro" id="IPR001341">
    <property type="entry name" value="Asp_kinase"/>
</dbReference>
<dbReference type="NCBIfam" id="NF005154">
    <property type="entry name" value="PRK06635.1-2"/>
    <property type="match status" value="1"/>
</dbReference>
<evidence type="ECO:0000259" key="19">
    <source>
        <dbReference type="Pfam" id="PF00696"/>
    </source>
</evidence>
<dbReference type="InterPro" id="IPR001048">
    <property type="entry name" value="Asp/Glu/Uridylate_kinase"/>
</dbReference>
<evidence type="ECO:0000256" key="11">
    <source>
        <dbReference type="ARBA" id="ARBA00022777"/>
    </source>
</evidence>
<keyword evidence="13" id="KW-0220">Diaminopimelate biosynthesis</keyword>
<dbReference type="SUPFAM" id="SSF55021">
    <property type="entry name" value="ACT-like"/>
    <property type="match status" value="1"/>
</dbReference>
<dbReference type="Gene3D" id="3.30.2130.10">
    <property type="entry name" value="VC0802-like"/>
    <property type="match status" value="1"/>
</dbReference>
<comment type="pathway">
    <text evidence="3 17">Amino-acid biosynthesis; L-methionine biosynthesis via de novo pathway; L-homoserine from L-aspartate: step 1/3.</text>
</comment>
<dbReference type="Proteomes" id="UP001500668">
    <property type="component" value="Unassembled WGS sequence"/>
</dbReference>
<dbReference type="SUPFAM" id="SSF53633">
    <property type="entry name" value="Carbamate kinase-like"/>
    <property type="match status" value="1"/>
</dbReference>
<evidence type="ECO:0000256" key="18">
    <source>
        <dbReference type="SAM" id="MobiDB-lite"/>
    </source>
</evidence>
<protein>
    <recommendedName>
        <fullName evidence="7 16">Aspartokinase</fullName>
        <ecNumber evidence="6 16">2.7.2.4</ecNumber>
    </recommendedName>
</protein>
<evidence type="ECO:0000256" key="3">
    <source>
        <dbReference type="ARBA" id="ARBA00004986"/>
    </source>
</evidence>
<dbReference type="Pfam" id="PF00696">
    <property type="entry name" value="AA_kinase"/>
    <property type="match status" value="1"/>
</dbReference>
<evidence type="ECO:0000256" key="1">
    <source>
        <dbReference type="ARBA" id="ARBA00002843"/>
    </source>
</evidence>
<dbReference type="CDD" id="cd04923">
    <property type="entry name" value="ACT_AK-LysC-DapG-like_2"/>
    <property type="match status" value="1"/>
</dbReference>
<dbReference type="PIRSF" id="PIRSF000726">
    <property type="entry name" value="Asp_kin"/>
    <property type="match status" value="1"/>
</dbReference>
<dbReference type="PANTHER" id="PTHR21499">
    <property type="entry name" value="ASPARTATE KINASE"/>
    <property type="match status" value="1"/>
</dbReference>
<gene>
    <name evidence="21" type="ORF">GCM10010394_33740</name>
</gene>
<dbReference type="NCBIfam" id="NF005155">
    <property type="entry name" value="PRK06635.1-4"/>
    <property type="match status" value="1"/>
</dbReference>
<comment type="function">
    <text evidence="1">Catalyzes the phosphorylation of the beta-carboxyl group of aspartic acid with ATP to yield 4-phospho-L-aspartate, which is involved in the branched biosynthetic pathway leading to the biosynthesis of amino acids lysine, threonine, isoleucine and methionine.</text>
</comment>
<evidence type="ECO:0000256" key="17">
    <source>
        <dbReference type="RuleBase" id="RU004249"/>
    </source>
</evidence>
<evidence type="ECO:0000256" key="2">
    <source>
        <dbReference type="ARBA" id="ARBA00004766"/>
    </source>
</evidence>
<name>A0ABN1G0I4_9ACTN</name>
<evidence type="ECO:0000256" key="16">
    <source>
        <dbReference type="RuleBase" id="RU003448"/>
    </source>
</evidence>
<dbReference type="InterPro" id="IPR036393">
    <property type="entry name" value="AceGlu_kinase-like_sf"/>
</dbReference>
<dbReference type="PROSITE" id="PS00324">
    <property type="entry name" value="ASPARTOKINASE"/>
    <property type="match status" value="1"/>
</dbReference>
<keyword evidence="10" id="KW-0547">Nucleotide-binding</keyword>
<evidence type="ECO:0000256" key="12">
    <source>
        <dbReference type="ARBA" id="ARBA00022840"/>
    </source>
</evidence>
<comment type="caution">
    <text evidence="21">The sequence shown here is derived from an EMBL/GenBank/DDBJ whole genome shotgun (WGS) entry which is preliminary data.</text>
</comment>
<dbReference type="EC" id="2.7.2.4" evidence="6 16"/>
<evidence type="ECO:0000259" key="20">
    <source>
        <dbReference type="Pfam" id="PF22468"/>
    </source>
</evidence>